<organism evidence="1 2">
    <name type="scientific">Candidatus Blautia gallistercoris</name>
    <dbReference type="NCBI Taxonomy" id="2838490"/>
    <lineage>
        <taxon>Bacteria</taxon>
        <taxon>Bacillati</taxon>
        <taxon>Bacillota</taxon>
        <taxon>Clostridia</taxon>
        <taxon>Lachnospirales</taxon>
        <taxon>Lachnospiraceae</taxon>
        <taxon>Blautia</taxon>
    </lineage>
</organism>
<sequence>MEEYREIAEKIGKADAVLIGASNGFSISEGLHIFADNEAFEEVFGDFKRAYGIRSILMGLFAKWPSEEIKWAFFSRLIRHYSIGYTGSTNTEALKTIIGGKPYFFVTSNGENHFELAGFSPDSIWEIEGSWKEMQCENGCHSTLYPLFPLIPDMAASEKDMRISHKLVPKCPKCGGPMNLHSPQRHMAPWDLEIQKRFERFIQEYHGKRLVILELGIGWRNQLIKAPLMRLAEEEPQAVYITVNKGEIYIPDLIAEKSYGLDGDLTEVLKRLEQAVEEGSR</sequence>
<evidence type="ECO:0000313" key="1">
    <source>
        <dbReference type="EMBL" id="HIX59148.1"/>
    </source>
</evidence>
<gene>
    <name evidence="1" type="ORF">IAA45_05465</name>
</gene>
<protein>
    <submittedName>
        <fullName evidence="1">NAD-dependent protein deacetylase, SIR2 family</fullName>
    </submittedName>
</protein>
<dbReference type="EMBL" id="DXEX01000124">
    <property type="protein sequence ID" value="HIX59148.1"/>
    <property type="molecule type" value="Genomic_DNA"/>
</dbReference>
<reference evidence="1" key="2">
    <citation type="submission" date="2021-04" db="EMBL/GenBank/DDBJ databases">
        <authorList>
            <person name="Gilroy R."/>
        </authorList>
    </citation>
    <scope>NUCLEOTIDE SEQUENCE</scope>
    <source>
        <strain evidence="1">ChiSjej1B19-8411</strain>
    </source>
</reference>
<proteinExistence type="predicted"/>
<dbReference type="InterPro" id="IPR029035">
    <property type="entry name" value="DHS-like_NAD/FAD-binding_dom"/>
</dbReference>
<dbReference type="Gene3D" id="3.40.50.1220">
    <property type="entry name" value="TPP-binding domain"/>
    <property type="match status" value="1"/>
</dbReference>
<comment type="caution">
    <text evidence="1">The sequence shown here is derived from an EMBL/GenBank/DDBJ whole genome shotgun (WGS) entry which is preliminary data.</text>
</comment>
<evidence type="ECO:0000313" key="2">
    <source>
        <dbReference type="Proteomes" id="UP000886817"/>
    </source>
</evidence>
<dbReference type="SUPFAM" id="SSF52467">
    <property type="entry name" value="DHS-like NAD/FAD-binding domain"/>
    <property type="match status" value="1"/>
</dbReference>
<dbReference type="AlphaFoldDB" id="A0A9D1WHJ0"/>
<accession>A0A9D1WHJ0</accession>
<name>A0A9D1WHJ0_9FIRM</name>
<reference evidence="1" key="1">
    <citation type="journal article" date="2021" name="PeerJ">
        <title>Extensive microbial diversity within the chicken gut microbiome revealed by metagenomics and culture.</title>
        <authorList>
            <person name="Gilroy R."/>
            <person name="Ravi A."/>
            <person name="Getino M."/>
            <person name="Pursley I."/>
            <person name="Horton D.L."/>
            <person name="Alikhan N.F."/>
            <person name="Baker D."/>
            <person name="Gharbi K."/>
            <person name="Hall N."/>
            <person name="Watson M."/>
            <person name="Adriaenssens E.M."/>
            <person name="Foster-Nyarko E."/>
            <person name="Jarju S."/>
            <person name="Secka A."/>
            <person name="Antonio M."/>
            <person name="Oren A."/>
            <person name="Chaudhuri R.R."/>
            <person name="La Ragione R."/>
            <person name="Hildebrand F."/>
            <person name="Pallen M.J."/>
        </authorList>
    </citation>
    <scope>NUCLEOTIDE SEQUENCE</scope>
    <source>
        <strain evidence="1">ChiSjej1B19-8411</strain>
    </source>
</reference>
<dbReference type="Proteomes" id="UP000886817">
    <property type="component" value="Unassembled WGS sequence"/>
</dbReference>